<dbReference type="Gene3D" id="3.20.20.190">
    <property type="entry name" value="Phosphatidylinositol (PI) phosphodiesterase"/>
    <property type="match status" value="1"/>
</dbReference>
<dbReference type="EMBL" id="MCFC01000002">
    <property type="protein sequence ID" value="ORY34853.1"/>
    <property type="molecule type" value="Genomic_DNA"/>
</dbReference>
<keyword evidence="3" id="KW-0732">Signal</keyword>
<reference evidence="4 5" key="1">
    <citation type="submission" date="2016-07" db="EMBL/GenBank/DDBJ databases">
        <title>Pervasive Adenine N6-methylation of Active Genes in Fungi.</title>
        <authorList>
            <consortium name="DOE Joint Genome Institute"/>
            <person name="Mondo S.J."/>
            <person name="Dannebaum R.O."/>
            <person name="Kuo R.C."/>
            <person name="Labutti K."/>
            <person name="Haridas S."/>
            <person name="Kuo A."/>
            <person name="Salamov A."/>
            <person name="Ahrendt S.R."/>
            <person name="Lipzen A."/>
            <person name="Sullivan W."/>
            <person name="Andreopoulos W.B."/>
            <person name="Clum A."/>
            <person name="Lindquist E."/>
            <person name="Daum C."/>
            <person name="Ramamoorthy G.K."/>
            <person name="Gryganskyi A."/>
            <person name="Culley D."/>
            <person name="Magnuson J.K."/>
            <person name="James T.Y."/>
            <person name="O'Malley M.A."/>
            <person name="Stajich J.E."/>
            <person name="Spatafora J.W."/>
            <person name="Visel A."/>
            <person name="Grigoriev I.V."/>
        </authorList>
    </citation>
    <scope>NUCLEOTIDE SEQUENCE [LARGE SCALE GENOMIC DNA]</scope>
    <source>
        <strain evidence="4 5">68-887.2</strain>
    </source>
</reference>
<dbReference type="Proteomes" id="UP000193986">
    <property type="component" value="Unassembled WGS sequence"/>
</dbReference>
<proteinExistence type="predicted"/>
<dbReference type="OrthoDB" id="7984201at2759"/>
<dbReference type="PANTHER" id="PTHR13593:SF140">
    <property type="entry name" value="PLC-LIKE PHOSPHODIESTERASE"/>
    <property type="match status" value="1"/>
</dbReference>
<protein>
    <submittedName>
        <fullName evidence="4">PLC-like phosphodiesterase</fullName>
    </submittedName>
</protein>
<dbReference type="InterPro" id="IPR051057">
    <property type="entry name" value="PI-PLC_domain"/>
</dbReference>
<accession>A0A1Y2BJ87</accession>
<feature type="transmembrane region" description="Helical" evidence="2">
    <location>
        <begin position="352"/>
        <end position="371"/>
    </location>
</feature>
<dbReference type="InterPro" id="IPR017946">
    <property type="entry name" value="PLC-like_Pdiesterase_TIM-brl"/>
</dbReference>
<keyword evidence="2" id="KW-0812">Transmembrane</keyword>
<evidence type="ECO:0000313" key="4">
    <source>
        <dbReference type="EMBL" id="ORY34853.1"/>
    </source>
</evidence>
<dbReference type="STRING" id="71784.A0A1Y2BJ87"/>
<organism evidence="4 5">
    <name type="scientific">Naematelia encephala</name>
    <dbReference type="NCBI Taxonomy" id="71784"/>
    <lineage>
        <taxon>Eukaryota</taxon>
        <taxon>Fungi</taxon>
        <taxon>Dikarya</taxon>
        <taxon>Basidiomycota</taxon>
        <taxon>Agaricomycotina</taxon>
        <taxon>Tremellomycetes</taxon>
        <taxon>Tremellales</taxon>
        <taxon>Naemateliaceae</taxon>
        <taxon>Naematelia</taxon>
    </lineage>
</organism>
<dbReference type="SUPFAM" id="SSF51695">
    <property type="entry name" value="PLC-like phosphodiesterases"/>
    <property type="match status" value="1"/>
</dbReference>
<dbReference type="Pfam" id="PF26146">
    <property type="entry name" value="PI-PLC_X"/>
    <property type="match status" value="1"/>
</dbReference>
<comment type="caution">
    <text evidence="4">The sequence shown here is derived from an EMBL/GenBank/DDBJ whole genome shotgun (WGS) entry which is preliminary data.</text>
</comment>
<gene>
    <name evidence="4" type="ORF">BCR39DRAFT_515153</name>
</gene>
<evidence type="ECO:0000256" key="2">
    <source>
        <dbReference type="SAM" id="Phobius"/>
    </source>
</evidence>
<dbReference type="GO" id="GO:0008081">
    <property type="term" value="F:phosphoric diester hydrolase activity"/>
    <property type="evidence" value="ECO:0007669"/>
    <property type="project" value="InterPro"/>
</dbReference>
<keyword evidence="2" id="KW-0472">Membrane</keyword>
<dbReference type="InParanoid" id="A0A1Y2BJ87"/>
<feature type="chain" id="PRO_5012598546" evidence="3">
    <location>
        <begin position="24"/>
        <end position="372"/>
    </location>
</feature>
<keyword evidence="2" id="KW-1133">Transmembrane helix</keyword>
<evidence type="ECO:0000256" key="1">
    <source>
        <dbReference type="SAM" id="MobiDB-lite"/>
    </source>
</evidence>
<dbReference type="AlphaFoldDB" id="A0A1Y2BJ87"/>
<sequence length="372" mass="38951">MLSRSILLSALVVVFSTITTSLAATTCNGHAELCDRLYSNVTFIGAHDSYGVGENVADNQDKDVTQQLTDGVRTLQVQAHNASDGPHLCHTSCTLLDGGLLSDYLTKVATWMSSNTQEVVTLVLVNSDDLPPTSFTSAFTTAGLDSKVYSPSSSSLALSDWPTLGTLIDNGTPLVVFMDYEADFSSVPWIIDEFSNMFEDAYDVTDTTWGCAVNRTSGSASSQMMLVNHFLDTTYTIGNTQFWVPDKDAINTTNSEDSIGSHVTNCLSLWGRNPNHILLDYYDSNGDSPFDLVANLNSVSAPTNTVTAGTVGSTASASSSGTGTGNVATASGTNSKLSAAGRGVNILGGPGVWIGMAIGALGIVGGGMGLFI</sequence>
<feature type="signal peptide" evidence="3">
    <location>
        <begin position="1"/>
        <end position="23"/>
    </location>
</feature>
<evidence type="ECO:0000256" key="3">
    <source>
        <dbReference type="SAM" id="SignalP"/>
    </source>
</evidence>
<evidence type="ECO:0000313" key="5">
    <source>
        <dbReference type="Proteomes" id="UP000193986"/>
    </source>
</evidence>
<keyword evidence="5" id="KW-1185">Reference proteome</keyword>
<dbReference type="GO" id="GO:0006629">
    <property type="term" value="P:lipid metabolic process"/>
    <property type="evidence" value="ECO:0007669"/>
    <property type="project" value="InterPro"/>
</dbReference>
<name>A0A1Y2BJ87_9TREE</name>
<dbReference type="PANTHER" id="PTHR13593">
    <property type="match status" value="1"/>
</dbReference>
<dbReference type="PROSITE" id="PS50007">
    <property type="entry name" value="PIPLC_X_DOMAIN"/>
    <property type="match status" value="1"/>
</dbReference>
<feature type="region of interest" description="Disordered" evidence="1">
    <location>
        <begin position="312"/>
        <end position="332"/>
    </location>
</feature>